<protein>
    <recommendedName>
        <fullName evidence="8">GAGA-binding transcriptional activator</fullName>
    </recommendedName>
</protein>
<dbReference type="AlphaFoldDB" id="A0A9Q1R6P0"/>
<evidence type="ECO:0000256" key="4">
    <source>
        <dbReference type="ARBA" id="ARBA00023015"/>
    </source>
</evidence>
<accession>A0A9Q1R6P0</accession>
<evidence type="ECO:0000256" key="8">
    <source>
        <dbReference type="RuleBase" id="RU367160"/>
    </source>
</evidence>
<name>A0A9Q1R6P0_9SOLA</name>
<evidence type="ECO:0000256" key="1">
    <source>
        <dbReference type="ARBA" id="ARBA00004123"/>
    </source>
</evidence>
<dbReference type="InterPro" id="IPR037185">
    <property type="entry name" value="EmrE-like"/>
</dbReference>
<evidence type="ECO:0000313" key="12">
    <source>
        <dbReference type="Proteomes" id="UP001152561"/>
    </source>
</evidence>
<organism evidence="11 12">
    <name type="scientific">Anisodus acutangulus</name>
    <dbReference type="NCBI Taxonomy" id="402998"/>
    <lineage>
        <taxon>Eukaryota</taxon>
        <taxon>Viridiplantae</taxon>
        <taxon>Streptophyta</taxon>
        <taxon>Embryophyta</taxon>
        <taxon>Tracheophyta</taxon>
        <taxon>Spermatophyta</taxon>
        <taxon>Magnoliopsida</taxon>
        <taxon>eudicotyledons</taxon>
        <taxon>Gunneridae</taxon>
        <taxon>Pentapetalae</taxon>
        <taxon>asterids</taxon>
        <taxon>lamiids</taxon>
        <taxon>Solanales</taxon>
        <taxon>Solanaceae</taxon>
        <taxon>Solanoideae</taxon>
        <taxon>Hyoscyameae</taxon>
        <taxon>Anisodus</taxon>
    </lineage>
</organism>
<keyword evidence="10" id="KW-1133">Transmembrane helix</keyword>
<dbReference type="GO" id="GO:0043565">
    <property type="term" value="F:sequence-specific DNA binding"/>
    <property type="evidence" value="ECO:0007669"/>
    <property type="project" value="TreeGrafter"/>
</dbReference>
<reference evidence="12" key="1">
    <citation type="journal article" date="2023" name="Proc. Natl. Acad. Sci. U.S.A.">
        <title>Genomic and structural basis for evolution of tropane alkaloid biosynthesis.</title>
        <authorList>
            <person name="Wanga Y.-J."/>
            <person name="Taina T."/>
            <person name="Yua J.-Y."/>
            <person name="Lia J."/>
            <person name="Xua B."/>
            <person name="Chenc J."/>
            <person name="D'Auriad J.C."/>
            <person name="Huanga J.-P."/>
            <person name="Huanga S.-X."/>
        </authorList>
    </citation>
    <scope>NUCLEOTIDE SEQUENCE [LARGE SCALE GENOMIC DNA]</scope>
    <source>
        <strain evidence="12">cv. KIB-2019</strain>
    </source>
</reference>
<keyword evidence="12" id="KW-1185">Reference proteome</keyword>
<comment type="similarity">
    <text evidence="3 8">Belongs to the BBR/BPC family.</text>
</comment>
<evidence type="ECO:0000256" key="9">
    <source>
        <dbReference type="SAM" id="MobiDB-lite"/>
    </source>
</evidence>
<keyword evidence="5 8" id="KW-0238">DNA-binding</keyword>
<dbReference type="SMART" id="SM01226">
    <property type="entry name" value="GAGA_bind"/>
    <property type="match status" value="1"/>
</dbReference>
<feature type="transmembrane region" description="Helical" evidence="10">
    <location>
        <begin position="112"/>
        <end position="135"/>
    </location>
</feature>
<keyword evidence="7 8" id="KW-0539">Nucleus</keyword>
<sequence>MEGYMWAIAAGLNAALAAISAKFFSYQLFKYGCVILFNITMWGCYVNSLKALSSLQATVTNFATNFLSSGLAGFLLFREPLPMQWFAGASLIVLGVIVLSKSSIEKKTHTRFSVLTLFFLDFSLSIMYQLCYVLYDSALTKECRSEFIGSCGHRGNGRHKPPQGQWLMQHQPSMKQIMAIMAERDAAIQERNLSLSEKKAALAERDMAILQRDSAIADRNNAIMERDNAIATLQYRENSMSGGQIARGVKQHMHHPQQHVHHQPHMGEPTYMNEAILVSPVAAEPTKPRRNKRAKEPKAATGLKKTPKASKKVKKETEDFNQTSFGKSQEWKGAQEMSGASDDVSKPDWKDQDLGLNQVAYDETMPVPVCSCTGVLRPCYKWGNGGWQSSCCTTNLSMYPLPAVPNKRHARIGGRKMSGSVFTKLFSRLAGEDHDLSNPVDLKNHWAKHGTNRYITIK</sequence>
<evidence type="ECO:0000256" key="2">
    <source>
        <dbReference type="ARBA" id="ARBA00004141"/>
    </source>
</evidence>
<keyword evidence="4 8" id="KW-0805">Transcription regulation</keyword>
<feature type="transmembrane region" description="Helical" evidence="10">
    <location>
        <begin position="27"/>
        <end position="46"/>
    </location>
</feature>
<dbReference type="GO" id="GO:0003700">
    <property type="term" value="F:DNA-binding transcription factor activity"/>
    <property type="evidence" value="ECO:0007669"/>
    <property type="project" value="UniProtKB-UniRule"/>
</dbReference>
<evidence type="ECO:0000313" key="11">
    <source>
        <dbReference type="EMBL" id="KAJ8540936.1"/>
    </source>
</evidence>
<dbReference type="PANTHER" id="PTHR31421">
    <property type="entry name" value="PROTEIN BASIC PENTACYSTEINE3"/>
    <property type="match status" value="1"/>
</dbReference>
<dbReference type="OrthoDB" id="1883964at2759"/>
<gene>
    <name evidence="11" type="ORF">K7X08_001752</name>
</gene>
<keyword evidence="10" id="KW-0812">Transmembrane</keyword>
<keyword evidence="10" id="KW-0472">Membrane</keyword>
<dbReference type="GO" id="GO:0009723">
    <property type="term" value="P:response to ethylene"/>
    <property type="evidence" value="ECO:0007669"/>
    <property type="project" value="TreeGrafter"/>
</dbReference>
<evidence type="ECO:0000256" key="7">
    <source>
        <dbReference type="ARBA" id="ARBA00023242"/>
    </source>
</evidence>
<feature type="region of interest" description="Disordered" evidence="9">
    <location>
        <begin position="282"/>
        <end position="350"/>
    </location>
</feature>
<dbReference type="Proteomes" id="UP001152561">
    <property type="component" value="Unassembled WGS sequence"/>
</dbReference>
<feature type="compositionally biased region" description="Basic residues" evidence="9">
    <location>
        <begin position="305"/>
        <end position="314"/>
    </location>
</feature>
<evidence type="ECO:0000256" key="5">
    <source>
        <dbReference type="ARBA" id="ARBA00023125"/>
    </source>
</evidence>
<proteinExistence type="inferred from homology"/>
<dbReference type="PANTHER" id="PTHR31421:SF2">
    <property type="entry name" value="PROTEIN BASIC PENTACYSTEINE6"/>
    <property type="match status" value="1"/>
</dbReference>
<dbReference type="Pfam" id="PF06217">
    <property type="entry name" value="GAGA_bind"/>
    <property type="match status" value="1"/>
</dbReference>
<comment type="function">
    <text evidence="8">Transcriptional regulator that specifically binds to GA-rich elements (GAGA-repeats) present in regulatory sequences of genes involved in developmental processes.</text>
</comment>
<dbReference type="InterPro" id="IPR010409">
    <property type="entry name" value="GAGA-bd_tscrpt_act"/>
</dbReference>
<dbReference type="SUPFAM" id="SSF103481">
    <property type="entry name" value="Multidrug resistance efflux transporter EmrE"/>
    <property type="match status" value="1"/>
</dbReference>
<comment type="subcellular location">
    <subcellularLocation>
        <location evidence="2">Membrane</location>
        <topology evidence="2">Multi-pass membrane protein</topology>
    </subcellularLocation>
    <subcellularLocation>
        <location evidence="1 8">Nucleus</location>
    </subcellularLocation>
</comment>
<evidence type="ECO:0000256" key="3">
    <source>
        <dbReference type="ARBA" id="ARBA00007911"/>
    </source>
</evidence>
<evidence type="ECO:0000256" key="6">
    <source>
        <dbReference type="ARBA" id="ARBA00023163"/>
    </source>
</evidence>
<keyword evidence="6 8" id="KW-0804">Transcription</keyword>
<dbReference type="EMBL" id="JAJAGQ010000015">
    <property type="protein sequence ID" value="KAJ8540936.1"/>
    <property type="molecule type" value="Genomic_DNA"/>
</dbReference>
<evidence type="ECO:0000256" key="10">
    <source>
        <dbReference type="SAM" id="Phobius"/>
    </source>
</evidence>
<feature type="transmembrane region" description="Helical" evidence="10">
    <location>
        <begin position="83"/>
        <end position="100"/>
    </location>
</feature>
<dbReference type="GO" id="GO:0005634">
    <property type="term" value="C:nucleus"/>
    <property type="evidence" value="ECO:0007669"/>
    <property type="project" value="UniProtKB-SubCell"/>
</dbReference>
<comment type="caution">
    <text evidence="11">The sequence shown here is derived from an EMBL/GenBank/DDBJ whole genome shotgun (WGS) entry which is preliminary data.</text>
</comment>